<dbReference type="PROSITE" id="PS50305">
    <property type="entry name" value="SIRTUIN"/>
    <property type="match status" value="1"/>
</dbReference>
<dbReference type="Gene3D" id="3.40.50.1220">
    <property type="entry name" value="TPP-binding domain"/>
    <property type="match status" value="1"/>
</dbReference>
<dbReference type="InterPro" id="IPR026591">
    <property type="entry name" value="Sirtuin_cat_small_dom_sf"/>
</dbReference>
<dbReference type="InterPro" id="IPR050134">
    <property type="entry name" value="NAD-dep_sirtuin_deacylases"/>
</dbReference>
<name>A0A9P4MNB6_9PEZI</name>
<keyword evidence="3" id="KW-0808">Transferase</keyword>
<dbReference type="Pfam" id="PF02146">
    <property type="entry name" value="SIR2"/>
    <property type="match status" value="1"/>
</dbReference>
<evidence type="ECO:0000259" key="9">
    <source>
        <dbReference type="PROSITE" id="PS50305"/>
    </source>
</evidence>
<feature type="binding site" evidence="7">
    <location>
        <position position="319"/>
    </location>
    <ligand>
        <name>Zn(2+)</name>
        <dbReference type="ChEBI" id="CHEBI:29105"/>
    </ligand>
</feature>
<evidence type="ECO:0000313" key="10">
    <source>
        <dbReference type="EMBL" id="KAF2156074.1"/>
    </source>
</evidence>
<evidence type="ECO:0000256" key="4">
    <source>
        <dbReference type="ARBA" id="ARBA00022723"/>
    </source>
</evidence>
<feature type="region of interest" description="Disordered" evidence="8">
    <location>
        <begin position="1"/>
        <end position="61"/>
    </location>
</feature>
<keyword evidence="6" id="KW-0520">NAD</keyword>
<organism evidence="10 11">
    <name type="scientific">Myriangium duriaei CBS 260.36</name>
    <dbReference type="NCBI Taxonomy" id="1168546"/>
    <lineage>
        <taxon>Eukaryota</taxon>
        <taxon>Fungi</taxon>
        <taxon>Dikarya</taxon>
        <taxon>Ascomycota</taxon>
        <taxon>Pezizomycotina</taxon>
        <taxon>Dothideomycetes</taxon>
        <taxon>Dothideomycetidae</taxon>
        <taxon>Myriangiales</taxon>
        <taxon>Myriangiaceae</taxon>
        <taxon>Myriangium</taxon>
    </lineage>
</organism>
<gene>
    <name evidence="10" type="ORF">K461DRAFT_275163</name>
</gene>
<feature type="compositionally biased region" description="Basic residues" evidence="8">
    <location>
        <begin position="328"/>
        <end position="343"/>
    </location>
</feature>
<dbReference type="GO" id="GO:0070403">
    <property type="term" value="F:NAD+ binding"/>
    <property type="evidence" value="ECO:0007669"/>
    <property type="project" value="InterPro"/>
</dbReference>
<dbReference type="EMBL" id="ML996082">
    <property type="protein sequence ID" value="KAF2156074.1"/>
    <property type="molecule type" value="Genomic_DNA"/>
</dbReference>
<dbReference type="PANTHER" id="PTHR11085">
    <property type="entry name" value="NAD-DEPENDENT PROTEIN DEACYLASE SIRTUIN-5, MITOCHONDRIAL-RELATED"/>
    <property type="match status" value="1"/>
</dbReference>
<keyword evidence="5 7" id="KW-0862">Zinc</keyword>
<evidence type="ECO:0000256" key="7">
    <source>
        <dbReference type="PROSITE-ProRule" id="PRU00236"/>
    </source>
</evidence>
<dbReference type="InterPro" id="IPR029035">
    <property type="entry name" value="DHS-like_NAD/FAD-binding_dom"/>
</dbReference>
<protein>
    <submittedName>
        <fullName evidence="10">NAD-dependent histone deacetylase SIR2</fullName>
    </submittedName>
</protein>
<comment type="caution">
    <text evidence="10">The sequence shown here is derived from an EMBL/GenBank/DDBJ whole genome shotgun (WGS) entry which is preliminary data.</text>
</comment>
<feature type="compositionally biased region" description="Acidic residues" evidence="8">
    <location>
        <begin position="347"/>
        <end position="357"/>
    </location>
</feature>
<evidence type="ECO:0000256" key="5">
    <source>
        <dbReference type="ARBA" id="ARBA00022833"/>
    </source>
</evidence>
<dbReference type="GO" id="GO:0005634">
    <property type="term" value="C:nucleus"/>
    <property type="evidence" value="ECO:0007669"/>
    <property type="project" value="TreeGrafter"/>
</dbReference>
<feature type="binding site" evidence="7">
    <location>
        <position position="295"/>
    </location>
    <ligand>
        <name>Zn(2+)</name>
        <dbReference type="ChEBI" id="CHEBI:29105"/>
    </ligand>
</feature>
<evidence type="ECO:0000256" key="3">
    <source>
        <dbReference type="ARBA" id="ARBA00022679"/>
    </source>
</evidence>
<feature type="compositionally biased region" description="Basic and acidic residues" evidence="8">
    <location>
        <begin position="1"/>
        <end position="17"/>
    </location>
</feature>
<dbReference type="Proteomes" id="UP000799439">
    <property type="component" value="Unassembled WGS sequence"/>
</dbReference>
<dbReference type="InterPro" id="IPR003000">
    <property type="entry name" value="Sirtuin"/>
</dbReference>
<feature type="domain" description="Deacetylase sirtuin-type" evidence="9">
    <location>
        <begin position="156"/>
        <end position="453"/>
    </location>
</feature>
<keyword evidence="11" id="KW-1185">Reference proteome</keyword>
<evidence type="ECO:0000313" key="11">
    <source>
        <dbReference type="Proteomes" id="UP000799439"/>
    </source>
</evidence>
<dbReference type="SUPFAM" id="SSF52467">
    <property type="entry name" value="DHS-like NAD/FAD-binding domain"/>
    <property type="match status" value="1"/>
</dbReference>
<sequence>MEDKLEDERPSVKRSKSDQIYSHPKIEVTREDDQSDSSALSAPSRMEGHAEEEPSDDEVSVTSSLFEDVMDEAEDRPYCAQDDEEGLTVEEAKKLKARLRSIGPQQFIKETLESGLYSLRLLATAFGVRPDLPFGDSYYLHILGLCLQREFRRRQKLEQYNTVDDAVHLLLNANKILVITGAGISTSLGIPDFRSKNTGFYSQLLERGFAEPEEVFDLHRFDEDPSVFYSLAKEILPVTDRCSITHAFIRLLQDKQKLLTNYTQNIDNIEQFAGITEDKLIQCHGSWKTASCRKCGHMVQGTEIFEYVKRGTVPTCKVCENRLKVEKPKKRKRGSAHSSRSRKSGFSDDDSDGEYDIPEPGVMKPGITFFHEKLPNTFFDRLVDQDKDLVDLVVVIGTSMKVSPVNEVPNFVAAGVPHIYISREPVSHINFDIQLLGYCDDVVSELSRRAGWTIEHEGFSDLTKANIEEYEGGTGHYWHVTIPGTQHTAQETANSGA</sequence>
<comment type="similarity">
    <text evidence="2">Belongs to the sirtuin family. Class I subfamily.</text>
</comment>
<dbReference type="PANTHER" id="PTHR11085:SF9">
    <property type="entry name" value="NAD-DEPENDENT PROTEIN DEACETYLASE SIRTUIN-1"/>
    <property type="match status" value="1"/>
</dbReference>
<evidence type="ECO:0000256" key="2">
    <source>
        <dbReference type="ARBA" id="ARBA00006924"/>
    </source>
</evidence>
<keyword evidence="4 7" id="KW-0479">Metal-binding</keyword>
<feature type="binding site" evidence="7">
    <location>
        <position position="292"/>
    </location>
    <ligand>
        <name>Zn(2+)</name>
        <dbReference type="ChEBI" id="CHEBI:29105"/>
    </ligand>
</feature>
<feature type="binding site" evidence="7">
    <location>
        <position position="316"/>
    </location>
    <ligand>
        <name>Zn(2+)</name>
        <dbReference type="ChEBI" id="CHEBI:29105"/>
    </ligand>
</feature>
<dbReference type="Gene3D" id="3.30.1600.10">
    <property type="entry name" value="SIR2/SIRT2 'Small Domain"/>
    <property type="match status" value="1"/>
</dbReference>
<dbReference type="GO" id="GO:0046872">
    <property type="term" value="F:metal ion binding"/>
    <property type="evidence" value="ECO:0007669"/>
    <property type="project" value="UniProtKB-KW"/>
</dbReference>
<evidence type="ECO:0000256" key="8">
    <source>
        <dbReference type="SAM" id="MobiDB-lite"/>
    </source>
</evidence>
<feature type="region of interest" description="Disordered" evidence="8">
    <location>
        <begin position="328"/>
        <end position="358"/>
    </location>
</feature>
<dbReference type="InterPro" id="IPR026590">
    <property type="entry name" value="Ssirtuin_cat_dom"/>
</dbReference>
<dbReference type="GO" id="GO:0046970">
    <property type="term" value="F:histone H4K16 deacetylase activity, NAD-dependent"/>
    <property type="evidence" value="ECO:0007669"/>
    <property type="project" value="TreeGrafter"/>
</dbReference>
<proteinExistence type="inferred from homology"/>
<dbReference type="OrthoDB" id="420264at2759"/>
<evidence type="ECO:0000256" key="1">
    <source>
        <dbReference type="ARBA" id="ARBA00001947"/>
    </source>
</evidence>
<dbReference type="AlphaFoldDB" id="A0A9P4MNB6"/>
<comment type="cofactor">
    <cofactor evidence="1">
        <name>Zn(2+)</name>
        <dbReference type="ChEBI" id="CHEBI:29105"/>
    </cofactor>
</comment>
<accession>A0A9P4MNB6</accession>
<feature type="active site" description="Proton acceptor" evidence="7">
    <location>
        <position position="284"/>
    </location>
</feature>
<reference evidence="10" key="1">
    <citation type="journal article" date="2020" name="Stud. Mycol.">
        <title>101 Dothideomycetes genomes: a test case for predicting lifestyles and emergence of pathogens.</title>
        <authorList>
            <person name="Haridas S."/>
            <person name="Albert R."/>
            <person name="Binder M."/>
            <person name="Bloem J."/>
            <person name="Labutti K."/>
            <person name="Salamov A."/>
            <person name="Andreopoulos B."/>
            <person name="Baker S."/>
            <person name="Barry K."/>
            <person name="Bills G."/>
            <person name="Bluhm B."/>
            <person name="Cannon C."/>
            <person name="Castanera R."/>
            <person name="Culley D."/>
            <person name="Daum C."/>
            <person name="Ezra D."/>
            <person name="Gonzalez J."/>
            <person name="Henrissat B."/>
            <person name="Kuo A."/>
            <person name="Liang C."/>
            <person name="Lipzen A."/>
            <person name="Lutzoni F."/>
            <person name="Magnuson J."/>
            <person name="Mondo S."/>
            <person name="Nolan M."/>
            <person name="Ohm R."/>
            <person name="Pangilinan J."/>
            <person name="Park H.-J."/>
            <person name="Ramirez L."/>
            <person name="Alfaro M."/>
            <person name="Sun H."/>
            <person name="Tritt A."/>
            <person name="Yoshinaga Y."/>
            <person name="Zwiers L.-H."/>
            <person name="Turgeon B."/>
            <person name="Goodwin S."/>
            <person name="Spatafora J."/>
            <person name="Crous P."/>
            <person name="Grigoriev I."/>
        </authorList>
    </citation>
    <scope>NUCLEOTIDE SEQUENCE</scope>
    <source>
        <strain evidence="10">CBS 260.36</strain>
    </source>
</reference>
<evidence type="ECO:0000256" key="6">
    <source>
        <dbReference type="ARBA" id="ARBA00023027"/>
    </source>
</evidence>